<dbReference type="Proteomes" id="UP000095281">
    <property type="component" value="Unplaced"/>
</dbReference>
<evidence type="ECO:0000256" key="1">
    <source>
        <dbReference type="ARBA" id="ARBA00022670"/>
    </source>
</evidence>
<keyword evidence="1 5" id="KW-0645">Protease</keyword>
<dbReference type="PROSITE" id="PS00135">
    <property type="entry name" value="TRYPSIN_SER"/>
    <property type="match status" value="1"/>
</dbReference>
<evidence type="ECO:0000256" key="2">
    <source>
        <dbReference type="ARBA" id="ARBA00022801"/>
    </source>
</evidence>
<dbReference type="InterPro" id="IPR043504">
    <property type="entry name" value="Peptidase_S1_PA_chymotrypsin"/>
</dbReference>
<evidence type="ECO:0000259" key="6">
    <source>
        <dbReference type="PROSITE" id="PS50240"/>
    </source>
</evidence>
<dbReference type="WBParaSite" id="MhA1_Contig2064.frz3.fgene1">
    <property type="protein sequence ID" value="MhA1_Contig2064.frz3.fgene1"/>
    <property type="gene ID" value="MhA1_Contig2064.frz3.fgene1"/>
</dbReference>
<organism evidence="7 8">
    <name type="scientific">Meloidogyne hapla</name>
    <name type="common">Root-knot nematode worm</name>
    <dbReference type="NCBI Taxonomy" id="6305"/>
    <lineage>
        <taxon>Eukaryota</taxon>
        <taxon>Metazoa</taxon>
        <taxon>Ecdysozoa</taxon>
        <taxon>Nematoda</taxon>
        <taxon>Chromadorea</taxon>
        <taxon>Rhabditida</taxon>
        <taxon>Tylenchina</taxon>
        <taxon>Tylenchomorpha</taxon>
        <taxon>Tylenchoidea</taxon>
        <taxon>Meloidogynidae</taxon>
        <taxon>Meloidogyninae</taxon>
        <taxon>Meloidogyne</taxon>
    </lineage>
</organism>
<dbReference type="PROSITE" id="PS50240">
    <property type="entry name" value="TRYPSIN_DOM"/>
    <property type="match status" value="1"/>
</dbReference>
<dbReference type="GO" id="GO:0004252">
    <property type="term" value="F:serine-type endopeptidase activity"/>
    <property type="evidence" value="ECO:0007669"/>
    <property type="project" value="InterPro"/>
</dbReference>
<dbReference type="Pfam" id="PF00089">
    <property type="entry name" value="Trypsin"/>
    <property type="match status" value="1"/>
</dbReference>
<sequence>MGKNAGMFAPINQCTYTQRYRTDQVRVLWRDKINFVRITQMEHKVGIVENETLIEFLNEKLKADEIFFKTINKWIEKHKEQQIKSNKRFKLILRGQDAKMDEIPSFCQILNVTSTVYKFCGGVTISSYVVLTAAHCFNSDRASDIGIVINSNLLFRGERLSVKKIIKHQKFDLAILITNEKMYQKNIMKLSKRREKKLENLTFYGFGVSNYINGKAKLPEVLQKINISILPFTLINEEAQFLTDGTMQIGDSGSPLIWRENNKDVVGGIYKADSISNNKLVHVFVRVMNYTSWIESTIFKETYVF</sequence>
<proteinExistence type="predicted"/>
<reference evidence="8" key="1">
    <citation type="submission" date="2016-11" db="UniProtKB">
        <authorList>
            <consortium name="WormBaseParasite"/>
        </authorList>
    </citation>
    <scope>IDENTIFICATION</scope>
</reference>
<accession>A0A1I8BFB9</accession>
<protein>
    <submittedName>
        <fullName evidence="8">Peptidase S1 domain-containing protein</fullName>
    </submittedName>
</protein>
<keyword evidence="4" id="KW-1015">Disulfide bond</keyword>
<dbReference type="InterPro" id="IPR050430">
    <property type="entry name" value="Peptidase_S1"/>
</dbReference>
<dbReference type="SUPFAM" id="SSF50494">
    <property type="entry name" value="Trypsin-like serine proteases"/>
    <property type="match status" value="1"/>
</dbReference>
<dbReference type="InterPro" id="IPR033116">
    <property type="entry name" value="TRYPSIN_SER"/>
</dbReference>
<keyword evidence="3 5" id="KW-0720">Serine protease</keyword>
<keyword evidence="7" id="KW-1185">Reference proteome</keyword>
<dbReference type="InterPro" id="IPR001254">
    <property type="entry name" value="Trypsin_dom"/>
</dbReference>
<dbReference type="SMART" id="SM00020">
    <property type="entry name" value="Tryp_SPc"/>
    <property type="match status" value="1"/>
</dbReference>
<evidence type="ECO:0000313" key="8">
    <source>
        <dbReference type="WBParaSite" id="MhA1_Contig2064.frz3.fgene1"/>
    </source>
</evidence>
<dbReference type="AlphaFoldDB" id="A0A1I8BFB9"/>
<dbReference type="PANTHER" id="PTHR24276:SF98">
    <property type="entry name" value="FI18310P1-RELATED"/>
    <property type="match status" value="1"/>
</dbReference>
<dbReference type="InterPro" id="IPR018114">
    <property type="entry name" value="TRYPSIN_HIS"/>
</dbReference>
<evidence type="ECO:0000256" key="3">
    <source>
        <dbReference type="ARBA" id="ARBA00022825"/>
    </source>
</evidence>
<dbReference type="PANTHER" id="PTHR24276">
    <property type="entry name" value="POLYSERASE-RELATED"/>
    <property type="match status" value="1"/>
</dbReference>
<evidence type="ECO:0000256" key="5">
    <source>
        <dbReference type="RuleBase" id="RU363034"/>
    </source>
</evidence>
<keyword evidence="2 5" id="KW-0378">Hydrolase</keyword>
<name>A0A1I8BFB9_MELHA</name>
<dbReference type="Gene3D" id="2.40.10.10">
    <property type="entry name" value="Trypsin-like serine proteases"/>
    <property type="match status" value="1"/>
</dbReference>
<dbReference type="PROSITE" id="PS00134">
    <property type="entry name" value="TRYPSIN_HIS"/>
    <property type="match status" value="1"/>
</dbReference>
<evidence type="ECO:0000313" key="7">
    <source>
        <dbReference type="Proteomes" id="UP000095281"/>
    </source>
</evidence>
<dbReference type="InterPro" id="IPR009003">
    <property type="entry name" value="Peptidase_S1_PA"/>
</dbReference>
<feature type="domain" description="Peptidase S1" evidence="6">
    <location>
        <begin position="92"/>
        <end position="299"/>
    </location>
</feature>
<evidence type="ECO:0000256" key="4">
    <source>
        <dbReference type="ARBA" id="ARBA00023157"/>
    </source>
</evidence>
<dbReference type="GO" id="GO:0006508">
    <property type="term" value="P:proteolysis"/>
    <property type="evidence" value="ECO:0007669"/>
    <property type="project" value="UniProtKB-KW"/>
</dbReference>